<dbReference type="AlphaFoldDB" id="A0A7G8BQA4"/>
<evidence type="ECO:0000256" key="2">
    <source>
        <dbReference type="ARBA" id="ARBA00004752"/>
    </source>
</evidence>
<dbReference type="EC" id="2.4.99.28" evidence="17"/>
<protein>
    <recommendedName>
        <fullName evidence="17">peptidoglycan glycosyltransferase</fullName>
        <ecNumber evidence="17">2.4.99.28</ecNumber>
    </recommendedName>
</protein>
<dbReference type="GO" id="GO:0008360">
    <property type="term" value="P:regulation of cell shape"/>
    <property type="evidence" value="ECO:0007669"/>
    <property type="project" value="UniProtKB-KW"/>
</dbReference>
<dbReference type="InterPro" id="IPR036950">
    <property type="entry name" value="PBP_transglycosylase"/>
</dbReference>
<sequence length="698" mass="76771">MSGFMLVYSVNLPQIDDLMRYRPNTTTDLYDAHGRIFGSFALERRVLVNYNDLSPLLREAVISIEDKNFESHWGVNFFRVIGAAYHDLTSKNRAQGASTLTMQLARNLFLSSERTFGRKLQEVLLSIQIEHTFTKQQIFALYANQIYLGRGVYGFEAGSEYYFSKQAKDLTLPEAALLAGLPKGPTEYSPVLNPDRAFRRRNMVINSMLEDGVITAAQANVARSAPLGLHIEAPPNSVAPWFVEEVRRELERKFGSDQVHQAGLKVYTTLDLDLQETANRVVLDGLAGYERRHGWRGHLLNVIAGGVGMEGFKHPDWVVPPQTGAYIHALVTGVLPYQVTARVGDDQLVLTPDDWTWTGFRTADGFLKQGDIIYVQLREEEGNLLRGTLEEDSGVQGSLMAMDNATGDVLAMVGGRDFNMSQFNRATQAERQTGSSFKPYVYTAAIEEGATPEERILDAPTSFGGYTPHNYEGNYLGNITLLKAFADSRNIPALKLAERVGMHKVIDVAHQFGITANIPAYLPVALGSVEVSLEQQMAAYAAFPNDGIRIAPRLIRRVTTAEGAPLMEDTPEVTEATSAKVARTMMVLLREVTRSGTAKDAAVLSHPIGGKTGTTSDFTDAWFLGFSPSTTCGVWVGYDNRESLGDKETGAKAALPLWVDFMRAAIAGKDNETFPGETAPRPVHLAQAAVKVPTQSIH</sequence>
<dbReference type="InterPro" id="IPR001460">
    <property type="entry name" value="PCN-bd_Tpept"/>
</dbReference>
<evidence type="ECO:0000256" key="11">
    <source>
        <dbReference type="ARBA" id="ARBA00022960"/>
    </source>
</evidence>
<dbReference type="InterPro" id="IPR023346">
    <property type="entry name" value="Lysozyme-like_dom_sf"/>
</dbReference>
<keyword evidence="10" id="KW-0378">Hydrolase</keyword>
<dbReference type="NCBIfam" id="TIGR02074">
    <property type="entry name" value="PBP_1a_fam"/>
    <property type="match status" value="1"/>
</dbReference>
<evidence type="ECO:0000256" key="7">
    <source>
        <dbReference type="ARBA" id="ARBA00022676"/>
    </source>
</evidence>
<dbReference type="PANTHER" id="PTHR32282">
    <property type="entry name" value="BINDING PROTEIN TRANSPEPTIDASE, PUTATIVE-RELATED"/>
    <property type="match status" value="1"/>
</dbReference>
<feature type="domain" description="Glycosyl transferase family 51" evidence="21">
    <location>
        <begin position="36"/>
        <end position="208"/>
    </location>
</feature>
<dbReference type="InterPro" id="IPR001264">
    <property type="entry name" value="Glyco_trans_51"/>
</dbReference>
<dbReference type="Proteomes" id="UP000515312">
    <property type="component" value="Chromosome"/>
</dbReference>
<evidence type="ECO:0000256" key="8">
    <source>
        <dbReference type="ARBA" id="ARBA00022679"/>
    </source>
</evidence>
<evidence type="ECO:0000256" key="1">
    <source>
        <dbReference type="ARBA" id="ARBA00004370"/>
    </source>
</evidence>
<accession>A0A7G8BQA4</accession>
<dbReference type="GO" id="GO:0008658">
    <property type="term" value="F:penicillin binding"/>
    <property type="evidence" value="ECO:0007669"/>
    <property type="project" value="InterPro"/>
</dbReference>
<dbReference type="Pfam" id="PF00905">
    <property type="entry name" value="Transpeptidase"/>
    <property type="match status" value="1"/>
</dbReference>
<reference evidence="22 23" key="1">
    <citation type="submission" date="2020-08" db="EMBL/GenBank/DDBJ databases">
        <title>Edaphobacter telluris sp. nov. and Acidobacterium dinghuensis sp. nov., two acidobacteria isolated from forest soil.</title>
        <authorList>
            <person name="Fu J."/>
            <person name="Qiu L."/>
        </authorList>
    </citation>
    <scope>NUCLEOTIDE SEQUENCE [LARGE SCALE GENOMIC DNA]</scope>
    <source>
        <strain evidence="22">4Y35</strain>
    </source>
</reference>
<keyword evidence="12" id="KW-0573">Peptidoglycan synthesis</keyword>
<dbReference type="GO" id="GO:0004180">
    <property type="term" value="F:carboxypeptidase activity"/>
    <property type="evidence" value="ECO:0007669"/>
    <property type="project" value="UniProtKB-KW"/>
</dbReference>
<dbReference type="GO" id="GO:0071555">
    <property type="term" value="P:cell wall organization"/>
    <property type="evidence" value="ECO:0007669"/>
    <property type="project" value="UniProtKB-KW"/>
</dbReference>
<dbReference type="InterPro" id="IPR012338">
    <property type="entry name" value="Beta-lactam/transpept-like"/>
</dbReference>
<comment type="similarity">
    <text evidence="3">In the C-terminal section; belongs to the transpeptidase family.</text>
</comment>
<dbReference type="GO" id="GO:0009252">
    <property type="term" value="P:peptidoglycan biosynthetic process"/>
    <property type="evidence" value="ECO:0007669"/>
    <property type="project" value="UniProtKB-KW"/>
</dbReference>
<comment type="subcellular location">
    <subcellularLocation>
        <location evidence="1">Membrane</location>
    </subcellularLocation>
</comment>
<dbReference type="InterPro" id="IPR050396">
    <property type="entry name" value="Glycosyltr_51/Transpeptidase"/>
</dbReference>
<evidence type="ECO:0000259" key="20">
    <source>
        <dbReference type="Pfam" id="PF00905"/>
    </source>
</evidence>
<comment type="pathway">
    <text evidence="19">Glycan biosynthesis.</text>
</comment>
<evidence type="ECO:0000256" key="6">
    <source>
        <dbReference type="ARBA" id="ARBA00022670"/>
    </source>
</evidence>
<evidence type="ECO:0000313" key="23">
    <source>
        <dbReference type="Proteomes" id="UP000515312"/>
    </source>
</evidence>
<evidence type="ECO:0000256" key="5">
    <source>
        <dbReference type="ARBA" id="ARBA00022645"/>
    </source>
</evidence>
<organism evidence="22 23">
    <name type="scientific">Alloacidobacterium dinghuense</name>
    <dbReference type="NCBI Taxonomy" id="2763107"/>
    <lineage>
        <taxon>Bacteria</taxon>
        <taxon>Pseudomonadati</taxon>
        <taxon>Acidobacteriota</taxon>
        <taxon>Terriglobia</taxon>
        <taxon>Terriglobales</taxon>
        <taxon>Acidobacteriaceae</taxon>
        <taxon>Alloacidobacterium</taxon>
    </lineage>
</organism>
<evidence type="ECO:0000256" key="19">
    <source>
        <dbReference type="ARBA" id="ARBA00060592"/>
    </source>
</evidence>
<dbReference type="SUPFAM" id="SSF56601">
    <property type="entry name" value="beta-lactamase/transpeptidase-like"/>
    <property type="match status" value="1"/>
</dbReference>
<dbReference type="GO" id="GO:0030288">
    <property type="term" value="C:outer membrane-bounded periplasmic space"/>
    <property type="evidence" value="ECO:0007669"/>
    <property type="project" value="TreeGrafter"/>
</dbReference>
<comment type="similarity">
    <text evidence="4">In the N-terminal section; belongs to the glycosyltransferase 51 family.</text>
</comment>
<keyword evidence="13" id="KW-1133">Transmembrane helix</keyword>
<dbReference type="GO" id="GO:0008955">
    <property type="term" value="F:peptidoglycan glycosyltransferase activity"/>
    <property type="evidence" value="ECO:0007669"/>
    <property type="project" value="UniProtKB-EC"/>
</dbReference>
<evidence type="ECO:0000256" key="3">
    <source>
        <dbReference type="ARBA" id="ARBA00007090"/>
    </source>
</evidence>
<comment type="catalytic activity">
    <reaction evidence="18">
        <text>[GlcNAc-(1-&gt;4)-Mur2Ac(oyl-L-Ala-gamma-D-Glu-L-Lys-D-Ala-D-Ala)](n)-di-trans,octa-cis-undecaprenyl diphosphate + beta-D-GlcNAc-(1-&gt;4)-Mur2Ac(oyl-L-Ala-gamma-D-Glu-L-Lys-D-Ala-D-Ala)-di-trans,octa-cis-undecaprenyl diphosphate = [GlcNAc-(1-&gt;4)-Mur2Ac(oyl-L-Ala-gamma-D-Glu-L-Lys-D-Ala-D-Ala)](n+1)-di-trans,octa-cis-undecaprenyl diphosphate + di-trans,octa-cis-undecaprenyl diphosphate + H(+)</text>
        <dbReference type="Rhea" id="RHEA:23708"/>
        <dbReference type="Rhea" id="RHEA-COMP:9602"/>
        <dbReference type="Rhea" id="RHEA-COMP:9603"/>
        <dbReference type="ChEBI" id="CHEBI:15378"/>
        <dbReference type="ChEBI" id="CHEBI:58405"/>
        <dbReference type="ChEBI" id="CHEBI:60033"/>
        <dbReference type="ChEBI" id="CHEBI:78435"/>
        <dbReference type="EC" id="2.4.99.28"/>
    </reaction>
</comment>
<dbReference type="KEGG" id="adin:H7849_01275"/>
<name>A0A7G8BQA4_9BACT</name>
<keyword evidence="15" id="KW-0511">Multifunctional enzyme</keyword>
<evidence type="ECO:0000256" key="18">
    <source>
        <dbReference type="ARBA" id="ARBA00049902"/>
    </source>
</evidence>
<proteinExistence type="inferred from homology"/>
<keyword evidence="14" id="KW-0472">Membrane</keyword>
<evidence type="ECO:0000256" key="14">
    <source>
        <dbReference type="ARBA" id="ARBA00023136"/>
    </source>
</evidence>
<gene>
    <name evidence="22" type="ORF">H7849_01275</name>
</gene>
<comment type="pathway">
    <text evidence="2">Cell wall biogenesis; peptidoglycan biosynthesis.</text>
</comment>
<keyword evidence="11" id="KW-0133">Cell shape</keyword>
<keyword evidence="5" id="KW-0121">Carboxypeptidase</keyword>
<keyword evidence="9" id="KW-0812">Transmembrane</keyword>
<evidence type="ECO:0000256" key="16">
    <source>
        <dbReference type="ARBA" id="ARBA00023316"/>
    </source>
</evidence>
<dbReference type="PANTHER" id="PTHR32282:SF27">
    <property type="entry name" value="PENICILLIN-BINDING PROTEIN 1A"/>
    <property type="match status" value="1"/>
</dbReference>
<evidence type="ECO:0000259" key="21">
    <source>
        <dbReference type="Pfam" id="PF00912"/>
    </source>
</evidence>
<dbReference type="EMBL" id="CP060394">
    <property type="protein sequence ID" value="QNI34724.1"/>
    <property type="molecule type" value="Genomic_DNA"/>
</dbReference>
<evidence type="ECO:0000256" key="17">
    <source>
        <dbReference type="ARBA" id="ARBA00044770"/>
    </source>
</evidence>
<dbReference type="GO" id="GO:0016020">
    <property type="term" value="C:membrane"/>
    <property type="evidence" value="ECO:0007669"/>
    <property type="project" value="UniProtKB-SubCell"/>
</dbReference>
<evidence type="ECO:0000256" key="4">
    <source>
        <dbReference type="ARBA" id="ARBA00007739"/>
    </source>
</evidence>
<evidence type="ECO:0000256" key="12">
    <source>
        <dbReference type="ARBA" id="ARBA00022984"/>
    </source>
</evidence>
<dbReference type="Pfam" id="PF00912">
    <property type="entry name" value="Transgly"/>
    <property type="match status" value="1"/>
</dbReference>
<keyword evidence="7" id="KW-0328">Glycosyltransferase</keyword>
<dbReference type="Gene3D" id="3.40.710.10">
    <property type="entry name" value="DD-peptidase/beta-lactamase superfamily"/>
    <property type="match status" value="2"/>
</dbReference>
<keyword evidence="23" id="KW-1185">Reference proteome</keyword>
<evidence type="ECO:0000256" key="15">
    <source>
        <dbReference type="ARBA" id="ARBA00023268"/>
    </source>
</evidence>
<keyword evidence="8" id="KW-0808">Transferase</keyword>
<evidence type="ECO:0000256" key="10">
    <source>
        <dbReference type="ARBA" id="ARBA00022801"/>
    </source>
</evidence>
<evidence type="ECO:0000256" key="13">
    <source>
        <dbReference type="ARBA" id="ARBA00022989"/>
    </source>
</evidence>
<evidence type="ECO:0000256" key="9">
    <source>
        <dbReference type="ARBA" id="ARBA00022692"/>
    </source>
</evidence>
<dbReference type="Gene3D" id="1.10.3810.10">
    <property type="entry name" value="Biosynthetic peptidoglycan transglycosylase-like"/>
    <property type="match status" value="1"/>
</dbReference>
<feature type="domain" description="Penicillin-binding protein transpeptidase" evidence="20">
    <location>
        <begin position="397"/>
        <end position="644"/>
    </location>
</feature>
<dbReference type="FunFam" id="1.10.3810.10:FF:000003">
    <property type="entry name" value="Penicillin-binding protein 1a"/>
    <property type="match status" value="1"/>
</dbReference>
<dbReference type="SUPFAM" id="SSF53955">
    <property type="entry name" value="Lysozyme-like"/>
    <property type="match status" value="1"/>
</dbReference>
<keyword evidence="6" id="KW-0645">Protease</keyword>
<evidence type="ECO:0000313" key="22">
    <source>
        <dbReference type="EMBL" id="QNI34724.1"/>
    </source>
</evidence>
<dbReference type="GO" id="GO:0006508">
    <property type="term" value="P:proteolysis"/>
    <property type="evidence" value="ECO:0007669"/>
    <property type="project" value="UniProtKB-KW"/>
</dbReference>
<keyword evidence="16" id="KW-0961">Cell wall biogenesis/degradation</keyword>